<dbReference type="EMBL" id="KZ857654">
    <property type="protein sequence ID" value="RDX39761.1"/>
    <property type="molecule type" value="Genomic_DNA"/>
</dbReference>
<dbReference type="AlphaFoldDB" id="A0A371CHL4"/>
<accession>A0A371CHL4</accession>
<gene>
    <name evidence="1" type="ORF">OH76DRAFT_1300160</name>
</gene>
<evidence type="ECO:0000313" key="2">
    <source>
        <dbReference type="Proteomes" id="UP000256964"/>
    </source>
</evidence>
<sequence length="131" mass="14819">LLLHHHAVISGSVALRFFLDDAKWEPGDLDVYVQDSHFEQLLDRLKADPRLDCIQVYDSNDEAGAPPGLLGIPEYAVKQVVRLCTDQGMHLDLVRSFDNCSVSPLLEFWSTLLANFITPLLFACLYPRYTL</sequence>
<name>A0A371CHL4_9APHY</name>
<keyword evidence="2" id="KW-1185">Reference proteome</keyword>
<protein>
    <submittedName>
        <fullName evidence="1">Uncharacterized protein</fullName>
    </submittedName>
</protein>
<organism evidence="1 2">
    <name type="scientific">Lentinus brumalis</name>
    <dbReference type="NCBI Taxonomy" id="2498619"/>
    <lineage>
        <taxon>Eukaryota</taxon>
        <taxon>Fungi</taxon>
        <taxon>Dikarya</taxon>
        <taxon>Basidiomycota</taxon>
        <taxon>Agaricomycotina</taxon>
        <taxon>Agaricomycetes</taxon>
        <taxon>Polyporales</taxon>
        <taxon>Polyporaceae</taxon>
        <taxon>Lentinus</taxon>
    </lineage>
</organism>
<reference evidence="1 2" key="1">
    <citation type="journal article" date="2018" name="Biotechnol. Biofuels">
        <title>Integrative visual omics of the white-rot fungus Polyporus brumalis exposes the biotechnological potential of its oxidative enzymes for delignifying raw plant biomass.</title>
        <authorList>
            <person name="Miyauchi S."/>
            <person name="Rancon A."/>
            <person name="Drula E."/>
            <person name="Hage H."/>
            <person name="Chaduli D."/>
            <person name="Favel A."/>
            <person name="Grisel S."/>
            <person name="Henrissat B."/>
            <person name="Herpoel-Gimbert I."/>
            <person name="Ruiz-Duenas F.J."/>
            <person name="Chevret D."/>
            <person name="Hainaut M."/>
            <person name="Lin J."/>
            <person name="Wang M."/>
            <person name="Pangilinan J."/>
            <person name="Lipzen A."/>
            <person name="Lesage-Meessen L."/>
            <person name="Navarro D."/>
            <person name="Riley R."/>
            <person name="Grigoriev I.V."/>
            <person name="Zhou S."/>
            <person name="Raouche S."/>
            <person name="Rosso M.N."/>
        </authorList>
    </citation>
    <scope>NUCLEOTIDE SEQUENCE [LARGE SCALE GENOMIC DNA]</scope>
    <source>
        <strain evidence="1 2">BRFM 1820</strain>
    </source>
</reference>
<feature type="non-terminal residue" evidence="1">
    <location>
        <position position="1"/>
    </location>
</feature>
<evidence type="ECO:0000313" key="1">
    <source>
        <dbReference type="EMBL" id="RDX39761.1"/>
    </source>
</evidence>
<dbReference type="Proteomes" id="UP000256964">
    <property type="component" value="Unassembled WGS sequence"/>
</dbReference>
<feature type="non-terminal residue" evidence="1">
    <location>
        <position position="131"/>
    </location>
</feature>
<dbReference type="OrthoDB" id="2755119at2759"/>
<proteinExistence type="predicted"/>